<dbReference type="Proteomes" id="UP000437709">
    <property type="component" value="Unassembled WGS sequence"/>
</dbReference>
<name>A0A6N7EHE2_9MICO</name>
<dbReference type="SMART" id="SM00909">
    <property type="entry name" value="Germane"/>
    <property type="match status" value="1"/>
</dbReference>
<accession>A0A6N7EHE2</accession>
<dbReference type="OrthoDB" id="3226781at2"/>
<dbReference type="AlphaFoldDB" id="A0A6N7EHE2"/>
<dbReference type="Pfam" id="PF10646">
    <property type="entry name" value="Germane"/>
    <property type="match status" value="1"/>
</dbReference>
<dbReference type="EMBL" id="WHPC01000049">
    <property type="protein sequence ID" value="MPV37792.1"/>
    <property type="molecule type" value="Genomic_DNA"/>
</dbReference>
<keyword evidence="4" id="KW-1185">Reference proteome</keyword>
<dbReference type="InterPro" id="IPR019606">
    <property type="entry name" value="GerMN"/>
</dbReference>
<evidence type="ECO:0000256" key="1">
    <source>
        <dbReference type="SAM" id="MobiDB-lite"/>
    </source>
</evidence>
<feature type="compositionally biased region" description="Low complexity" evidence="1">
    <location>
        <begin position="24"/>
        <end position="34"/>
    </location>
</feature>
<gene>
    <name evidence="3" type="ORF">GB881_12205</name>
</gene>
<proteinExistence type="predicted"/>
<dbReference type="Pfam" id="PF25976">
    <property type="entry name" value="LpqB_N"/>
    <property type="match status" value="1"/>
</dbReference>
<reference evidence="3 4" key="1">
    <citation type="submission" date="2019-10" db="EMBL/GenBank/DDBJ databases">
        <title>Georgenia wutianyii sp. nov. and Georgenia yuyongxinii sp. nov. isolated from plateau pika (Ochotona curzoniae) in the Qinghai-Tibet plateau of China.</title>
        <authorList>
            <person name="Tian Z."/>
        </authorList>
    </citation>
    <scope>NUCLEOTIDE SEQUENCE [LARGE SCALE GENOMIC DNA]</scope>
    <source>
        <strain evidence="3 4">JCM 19765</strain>
    </source>
</reference>
<evidence type="ECO:0000259" key="2">
    <source>
        <dbReference type="SMART" id="SM00909"/>
    </source>
</evidence>
<dbReference type="InterPro" id="IPR059026">
    <property type="entry name" value="LpqB_N"/>
</dbReference>
<sequence>MGAARRRRRLPADAAAPRRRAPRHLAAAALARGGPADDGARAGRSRGPDGMVRPDGGGTMTPTRSRCARVLLLALACALALAGCVNLPRSGPVTASEPDLPVPQGIGLFARGPEPGATPQQIVDGFLTASWAGYSDEFLVARQFLAGPAVETWQPLEQVRIYADTPAPEYSRTDDGAVRLSVIGEGSVDSAGRYTETAVQTTLETDFTLARNPDGEWRIIDLDDGVLLPVANFRSVYVQSALYFLTPELDAFVPDVRWYPQHNLATALVRGLLAGPSPWLQPGVVSMVPAGTRLTVESVLVSEGVARVDLSADSLAAGPAERPLLHAQLERTLRDVPEVQELEITAASAPYEVAEPVPELTAYPYTARPVVVVDDGVLAEVTGTTAEALPGAGLMEGLDPHHPALGYETDSPLTVLLDGTDRLVTAPAAESQSFLLAQGSDLVAPSVDRRGWVWTTPAESTGNLIAVRPSGDLVEVNAPWLEGGTVRALRISREGARVVVLWESAGTTVIDVASVVRGLDGVPRGLGDPVRIGDRLSTATDAAWIDEYTVAVLGTSAAAPSPSVHLLPIGGPSTRLPAVEGAVSITAGRGDRSLVLATEEGRLYERNGASWRATLEGVADPALPG</sequence>
<dbReference type="Pfam" id="PF10647">
    <property type="entry name" value="Gmad1"/>
    <property type="match status" value="1"/>
</dbReference>
<dbReference type="InterPro" id="IPR018910">
    <property type="entry name" value="LpqB_C"/>
</dbReference>
<organism evidence="3 4">
    <name type="scientific">Georgenia subflava</name>
    <dbReference type="NCBI Taxonomy" id="1622177"/>
    <lineage>
        <taxon>Bacteria</taxon>
        <taxon>Bacillati</taxon>
        <taxon>Actinomycetota</taxon>
        <taxon>Actinomycetes</taxon>
        <taxon>Micrococcales</taxon>
        <taxon>Bogoriellaceae</taxon>
        <taxon>Georgenia</taxon>
    </lineage>
</organism>
<feature type="region of interest" description="Disordered" evidence="1">
    <location>
        <begin position="1"/>
        <end position="60"/>
    </location>
</feature>
<evidence type="ECO:0000313" key="3">
    <source>
        <dbReference type="EMBL" id="MPV37792.1"/>
    </source>
</evidence>
<feature type="domain" description="GerMN" evidence="2">
    <location>
        <begin position="265"/>
        <end position="355"/>
    </location>
</feature>
<protein>
    <recommendedName>
        <fullName evidence="2">GerMN domain-containing protein</fullName>
    </recommendedName>
</protein>
<comment type="caution">
    <text evidence="3">The sequence shown here is derived from an EMBL/GenBank/DDBJ whole genome shotgun (WGS) entry which is preliminary data.</text>
</comment>
<evidence type="ECO:0000313" key="4">
    <source>
        <dbReference type="Proteomes" id="UP000437709"/>
    </source>
</evidence>